<dbReference type="Proteomes" id="UP001589654">
    <property type="component" value="Unassembled WGS sequence"/>
</dbReference>
<feature type="transmembrane region" description="Helical" evidence="1">
    <location>
        <begin position="75"/>
        <end position="98"/>
    </location>
</feature>
<dbReference type="PANTHER" id="PTHR18640:SF5">
    <property type="entry name" value="SODIUM_BILE ACID COTRANSPORTER 7"/>
    <property type="match status" value="1"/>
</dbReference>
<evidence type="ECO:0000313" key="2">
    <source>
        <dbReference type="EMBL" id="MFB9212159.1"/>
    </source>
</evidence>
<evidence type="ECO:0000313" key="3">
    <source>
        <dbReference type="Proteomes" id="UP001589654"/>
    </source>
</evidence>
<feature type="transmembrane region" description="Helical" evidence="1">
    <location>
        <begin position="236"/>
        <end position="258"/>
    </location>
</feature>
<dbReference type="EMBL" id="JBHMEW010000058">
    <property type="protein sequence ID" value="MFB9212159.1"/>
    <property type="molecule type" value="Genomic_DNA"/>
</dbReference>
<sequence>MSKFKQILKKAGFNGFFVALIGTIFLAYLFPEWGSEKSWVPLDEITYYGISLIFFFYGVKLDPVKLGRGLQNWKLHVVIQCTTFLLFPVMVLVVKSIFGTGQSNLWLGAFYLSALPSTVSASVVMVSIAGGNIPAAIFNASISSIVGVFLTPVWMELFLDGVGMEFDLLMAFWKLSLQVLFPVIIGFILHRILGGWVQKYNQTLKYFDQTIILCIVFSAFSASFEREMFAGHSWLFLIGLGGLMLGLFLWMATLMYGVGRSLGFSKEDQITVLFCGSKKSLVQGAAMGRVLFPDPVTFGVILLPLMIYHSLQLVAGSVIAQQLAQQMKLRRRVS</sequence>
<dbReference type="InterPro" id="IPR038770">
    <property type="entry name" value="Na+/solute_symporter_sf"/>
</dbReference>
<organism evidence="2 3">
    <name type="scientific">Echinicola jeungdonensis</name>
    <dbReference type="NCBI Taxonomy" id="709343"/>
    <lineage>
        <taxon>Bacteria</taxon>
        <taxon>Pseudomonadati</taxon>
        <taxon>Bacteroidota</taxon>
        <taxon>Cytophagia</taxon>
        <taxon>Cytophagales</taxon>
        <taxon>Cyclobacteriaceae</taxon>
        <taxon>Echinicola</taxon>
    </lineage>
</organism>
<gene>
    <name evidence="2" type="ORF">ACFFUR_10095</name>
</gene>
<comment type="caution">
    <text evidence="2">The sequence shown here is derived from an EMBL/GenBank/DDBJ whole genome shotgun (WGS) entry which is preliminary data.</text>
</comment>
<dbReference type="InterPro" id="IPR016833">
    <property type="entry name" value="Put_Na-Bile_cotransptr"/>
</dbReference>
<name>A0ABV5J882_9BACT</name>
<feature type="transmembrane region" description="Helical" evidence="1">
    <location>
        <begin position="298"/>
        <end position="320"/>
    </location>
</feature>
<keyword evidence="1" id="KW-1133">Transmembrane helix</keyword>
<accession>A0ABV5J882</accession>
<dbReference type="Gene3D" id="1.20.1530.20">
    <property type="match status" value="1"/>
</dbReference>
<keyword evidence="3" id="KW-1185">Reference proteome</keyword>
<keyword evidence="1" id="KW-0812">Transmembrane</keyword>
<feature type="transmembrane region" description="Helical" evidence="1">
    <location>
        <begin position="136"/>
        <end position="155"/>
    </location>
</feature>
<feature type="transmembrane region" description="Helical" evidence="1">
    <location>
        <begin position="110"/>
        <end position="129"/>
    </location>
</feature>
<dbReference type="Pfam" id="PF13593">
    <property type="entry name" value="SBF_like"/>
    <property type="match status" value="1"/>
</dbReference>
<dbReference type="RefSeq" id="WP_290249595.1">
    <property type="nucleotide sequence ID" value="NZ_JAUFQT010000002.1"/>
</dbReference>
<proteinExistence type="predicted"/>
<dbReference type="PIRSF" id="PIRSF026166">
    <property type="entry name" value="UCP026166"/>
    <property type="match status" value="1"/>
</dbReference>
<evidence type="ECO:0000256" key="1">
    <source>
        <dbReference type="SAM" id="Phobius"/>
    </source>
</evidence>
<protein>
    <submittedName>
        <fullName evidence="2">Bile acid:sodium symporter family protein</fullName>
    </submittedName>
</protein>
<keyword evidence="1" id="KW-0472">Membrane</keyword>
<dbReference type="PANTHER" id="PTHR18640">
    <property type="entry name" value="SOLUTE CARRIER FAMILY 10 MEMBER 7"/>
    <property type="match status" value="1"/>
</dbReference>
<feature type="transmembrane region" description="Helical" evidence="1">
    <location>
        <begin position="175"/>
        <end position="194"/>
    </location>
</feature>
<feature type="transmembrane region" description="Helical" evidence="1">
    <location>
        <begin position="12"/>
        <end position="30"/>
    </location>
</feature>
<reference evidence="2 3" key="1">
    <citation type="submission" date="2024-09" db="EMBL/GenBank/DDBJ databases">
        <authorList>
            <person name="Sun Q."/>
            <person name="Mori K."/>
        </authorList>
    </citation>
    <scope>NUCLEOTIDE SEQUENCE [LARGE SCALE GENOMIC DNA]</scope>
    <source>
        <strain evidence="2 3">CECT 7682</strain>
    </source>
</reference>
<feature type="transmembrane region" description="Helical" evidence="1">
    <location>
        <begin position="45"/>
        <end position="63"/>
    </location>
</feature>